<protein>
    <submittedName>
        <fullName evidence="2">Glucosyltransferase domain-containing protein</fullName>
    </submittedName>
</protein>
<evidence type="ECO:0000313" key="3">
    <source>
        <dbReference type="Proteomes" id="UP001180087"/>
    </source>
</evidence>
<feature type="transmembrane region" description="Helical" evidence="1">
    <location>
        <begin position="323"/>
        <end position="340"/>
    </location>
</feature>
<feature type="transmembrane region" description="Helical" evidence="1">
    <location>
        <begin position="297"/>
        <end position="317"/>
    </location>
</feature>
<accession>A0ABY9KWI0</accession>
<organism evidence="2 3">
    <name type="scientific">Aciduricibacillus chroicocephali</name>
    <dbReference type="NCBI Taxonomy" id="3054939"/>
    <lineage>
        <taxon>Bacteria</taxon>
        <taxon>Bacillati</taxon>
        <taxon>Bacillota</taxon>
        <taxon>Bacilli</taxon>
        <taxon>Bacillales</taxon>
        <taxon>Bacillaceae</taxon>
        <taxon>Aciduricibacillus</taxon>
    </lineage>
</organism>
<keyword evidence="3" id="KW-1185">Reference proteome</keyword>
<dbReference type="Proteomes" id="UP001180087">
    <property type="component" value="Chromosome"/>
</dbReference>
<dbReference type="RefSeq" id="WP_348027948.1">
    <property type="nucleotide sequence ID" value="NZ_CP129113.1"/>
</dbReference>
<feature type="transmembrane region" description="Helical" evidence="1">
    <location>
        <begin position="157"/>
        <end position="181"/>
    </location>
</feature>
<feature type="transmembrane region" description="Helical" evidence="1">
    <location>
        <begin position="267"/>
        <end position="290"/>
    </location>
</feature>
<evidence type="ECO:0000256" key="1">
    <source>
        <dbReference type="SAM" id="Phobius"/>
    </source>
</evidence>
<evidence type="ECO:0000313" key="2">
    <source>
        <dbReference type="EMBL" id="WLV24677.1"/>
    </source>
</evidence>
<keyword evidence="1" id="KW-0472">Membrane</keyword>
<feature type="transmembrane region" description="Helical" evidence="1">
    <location>
        <begin position="201"/>
        <end position="222"/>
    </location>
</feature>
<proteinExistence type="predicted"/>
<dbReference type="EMBL" id="CP129113">
    <property type="protein sequence ID" value="WLV24677.1"/>
    <property type="molecule type" value="Genomic_DNA"/>
</dbReference>
<dbReference type="Pfam" id="PF14264">
    <property type="entry name" value="Glucos_trans_II"/>
    <property type="match status" value="1"/>
</dbReference>
<keyword evidence="1" id="KW-1133">Transmembrane helix</keyword>
<feature type="transmembrane region" description="Helical" evidence="1">
    <location>
        <begin position="102"/>
        <end position="123"/>
    </location>
</feature>
<keyword evidence="1" id="KW-0812">Transmembrane</keyword>
<sequence length="496" mass="56881">MGSIKVFFKKRSTLIAMVATVLSGLLIHMYKFVNHLPNWDSMYLIKASIRGMSHTGRWLSGPLANTISSEYSLPWVVALLSLLFLSLSVALLTDLFEIEKPLYIVLASVLLTSFPAVTATFAYMEWADVYFLSFLLGILAVYISVRGRRTLLLSGLLISLSMGIYQVYLSTAIIVFLLYIFKRYLLDEEHFVNLLRVIRKFSLSVIIGGIVYFVVNKLNLTFWGLELSNYQGVNSVGLLDAEGYVQAFVKTFKTLGLLFMGSKEFSFYLLLNAIFLVLLILLTFIVILMNRFKIGKLIGLVFFGLALFVATHIYYYVSESVQYHTLMMINSYFIYFLAVLMLTKLKIRIPKVIVYTVIPVFALLSYHNFVNANIAYTQMQMSYEKSYFTANEIMNRMDALNDGSIHEIYIYGKAQKESDNIKTLPVIMGASSDAFLSFEDHYVRFFNYYLGRPYEIADEEKKAQIRKSTDFKKMNAYPYGDYVKVIDHTMVVRLSK</sequence>
<gene>
    <name evidence="2" type="ORF">QR721_13705</name>
</gene>
<feature type="transmembrane region" description="Helical" evidence="1">
    <location>
        <begin position="352"/>
        <end position="370"/>
    </location>
</feature>
<feature type="transmembrane region" description="Helical" evidence="1">
    <location>
        <begin position="73"/>
        <end position="95"/>
    </location>
</feature>
<reference evidence="2" key="1">
    <citation type="submission" date="2023-06" db="EMBL/GenBank/DDBJ databases">
        <title>A Treasure from Seagulls: Isolation and Description of Aciduricobacillus qingdaonensis gen. nov., sp. nov., a Rare Obligately Uric Acid-utilizing Member in the Family Bacillaceae.</title>
        <authorList>
            <person name="Liu W."/>
            <person name="Wang B."/>
        </authorList>
    </citation>
    <scope>NUCLEOTIDE SEQUENCE</scope>
    <source>
        <strain evidence="2">44XB</strain>
    </source>
</reference>
<name>A0ABY9KWI0_9BACI</name>
<feature type="transmembrane region" description="Helical" evidence="1">
    <location>
        <begin position="12"/>
        <end position="33"/>
    </location>
</feature>
<dbReference type="InterPro" id="IPR025686">
    <property type="entry name" value="Glucos_trans_II"/>
</dbReference>